<gene>
    <name evidence="1" type="ORF">SAMN05444280_13115</name>
</gene>
<evidence type="ECO:0000313" key="2">
    <source>
        <dbReference type="Proteomes" id="UP000184050"/>
    </source>
</evidence>
<dbReference type="AlphaFoldDB" id="A0A1M6M930"/>
<organism evidence="1 2">
    <name type="scientific">Tangfeifania diversioriginum</name>
    <dbReference type="NCBI Taxonomy" id="1168035"/>
    <lineage>
        <taxon>Bacteria</taxon>
        <taxon>Pseudomonadati</taxon>
        <taxon>Bacteroidota</taxon>
        <taxon>Bacteroidia</taxon>
        <taxon>Marinilabiliales</taxon>
        <taxon>Prolixibacteraceae</taxon>
        <taxon>Tangfeifania</taxon>
    </lineage>
</organism>
<dbReference type="EMBL" id="FQZE01000031">
    <property type="protein sequence ID" value="SHJ79955.1"/>
    <property type="molecule type" value="Genomic_DNA"/>
</dbReference>
<accession>A0A1M6M930</accession>
<evidence type="ECO:0000313" key="1">
    <source>
        <dbReference type="EMBL" id="SHJ79955.1"/>
    </source>
</evidence>
<reference evidence="1 2" key="1">
    <citation type="submission" date="2016-11" db="EMBL/GenBank/DDBJ databases">
        <authorList>
            <person name="Jaros S."/>
            <person name="Januszkiewicz K."/>
            <person name="Wedrychowicz H."/>
        </authorList>
    </citation>
    <scope>NUCLEOTIDE SEQUENCE [LARGE SCALE GENOMIC DNA]</scope>
    <source>
        <strain evidence="1 2">DSM 27063</strain>
    </source>
</reference>
<name>A0A1M6M930_9BACT</name>
<keyword evidence="2" id="KW-1185">Reference proteome</keyword>
<protein>
    <submittedName>
        <fullName evidence="1">Uncharacterized protein</fullName>
    </submittedName>
</protein>
<proteinExistence type="predicted"/>
<sequence>MGSTFFKGEPFRKTFKNFEAIELALTKNS</sequence>
<dbReference type="Proteomes" id="UP000184050">
    <property type="component" value="Unassembled WGS sequence"/>
</dbReference>